<dbReference type="Pfam" id="PF07992">
    <property type="entry name" value="Pyr_redox_2"/>
    <property type="match status" value="1"/>
</dbReference>
<dbReference type="PATRIC" id="fig|1048834.4.peg.802"/>
<feature type="domain" description="FAD/NAD(P)-binding" evidence="6">
    <location>
        <begin position="6"/>
        <end position="315"/>
    </location>
</feature>
<keyword evidence="4" id="KW-0274">FAD</keyword>
<dbReference type="GO" id="GO:0003955">
    <property type="term" value="F:NAD(P)H dehydrogenase (quinone) activity"/>
    <property type="evidence" value="ECO:0007669"/>
    <property type="project" value="TreeGrafter"/>
</dbReference>
<dbReference type="PANTHER" id="PTHR42913">
    <property type="entry name" value="APOPTOSIS-INDUCING FACTOR 1"/>
    <property type="match status" value="1"/>
</dbReference>
<dbReference type="Proteomes" id="UP000000292">
    <property type="component" value="Chromosome"/>
</dbReference>
<evidence type="ECO:0000256" key="4">
    <source>
        <dbReference type="ARBA" id="ARBA00022827"/>
    </source>
</evidence>
<gene>
    <name evidence="7" type="primary">ndh</name>
    <name evidence="7" type="ordered locus">TC41_0847</name>
</gene>
<dbReference type="InterPro" id="IPR051169">
    <property type="entry name" value="NADH-Q_oxidoreductase"/>
</dbReference>
<evidence type="ECO:0000256" key="5">
    <source>
        <dbReference type="ARBA" id="ARBA00023002"/>
    </source>
</evidence>
<dbReference type="PANTHER" id="PTHR42913:SF3">
    <property type="entry name" value="64 KDA MITOCHONDRIAL NADH DEHYDROGENASE (EUROFUNG)"/>
    <property type="match status" value="1"/>
</dbReference>
<dbReference type="KEGG" id="aad:TC41_0847"/>
<evidence type="ECO:0000256" key="3">
    <source>
        <dbReference type="ARBA" id="ARBA00022630"/>
    </source>
</evidence>
<comment type="cofactor">
    <cofactor evidence="1">
        <name>FAD</name>
        <dbReference type="ChEBI" id="CHEBI:57692"/>
    </cofactor>
</comment>
<evidence type="ECO:0000313" key="8">
    <source>
        <dbReference type="Proteomes" id="UP000000292"/>
    </source>
</evidence>
<dbReference type="GO" id="GO:0019646">
    <property type="term" value="P:aerobic electron transport chain"/>
    <property type="evidence" value="ECO:0007669"/>
    <property type="project" value="TreeGrafter"/>
</dbReference>
<dbReference type="PRINTS" id="PR00368">
    <property type="entry name" value="FADPNR"/>
</dbReference>
<evidence type="ECO:0000313" key="7">
    <source>
        <dbReference type="EMBL" id="AEJ42801.1"/>
    </source>
</evidence>
<keyword evidence="5" id="KW-0560">Oxidoreductase</keyword>
<dbReference type="Gene3D" id="3.50.50.100">
    <property type="match status" value="1"/>
</dbReference>
<dbReference type="AlphaFoldDB" id="F8IF18"/>
<evidence type="ECO:0000256" key="1">
    <source>
        <dbReference type="ARBA" id="ARBA00001974"/>
    </source>
</evidence>
<evidence type="ECO:0000256" key="2">
    <source>
        <dbReference type="ARBA" id="ARBA00005272"/>
    </source>
</evidence>
<reference evidence="8" key="2">
    <citation type="submission" date="2011-06" db="EMBL/GenBank/DDBJ databases">
        <title>The complete genome sequence of Alicyclobacillus acidocaldarius sp. Tc-4-1.</title>
        <authorList>
            <person name="Chen Y."/>
            <person name="He Y."/>
            <person name="Dong Z."/>
            <person name="Hu S."/>
        </authorList>
    </citation>
    <scope>NUCLEOTIDE SEQUENCE [LARGE SCALE GENOMIC DNA]</scope>
    <source>
        <strain evidence="8">Tc-4-1</strain>
    </source>
</reference>
<name>F8IF18_ALIAT</name>
<proteinExistence type="inferred from homology"/>
<dbReference type="InterPro" id="IPR023753">
    <property type="entry name" value="FAD/NAD-binding_dom"/>
</dbReference>
<keyword evidence="3" id="KW-0285">Flavoprotein</keyword>
<comment type="similarity">
    <text evidence="2">Belongs to the NADH dehydrogenase family.</text>
</comment>
<dbReference type="HOGENOM" id="CLU_021377_7_2_9"/>
<accession>F8IF18</accession>
<protein>
    <submittedName>
        <fullName evidence="7">FAD-dependent pyridine nucleotide-disulfide oxidoreductase</fullName>
    </submittedName>
</protein>
<sequence length="395" mass="43163">MHLGGIVILGAGYGGLAVALELDRHGIPFTLVNREPYHTFKTLLHEVAGARHDPHTYALSLEDLFHRKTSEIVIAEVKNLRLSDKLVETDGATLAYDTLIVALGSRTATFGLPGVAEHTFRLDSLLAAMELHHHVERELERCQQTGDPIHLRVLVAGGGLTGVELIGEWADWLPKRVRELGLPVSDLRLGLIHAHAEILPDVDHQLRAVAQTKLVERGVELILNERVAGAEPQAYRLASGRKLEAGTLVWTGGVEAPALLKEAGLPVDARNRVDVNEFLMARGLADVYVIGDCARFTDARGNVLPPTGQVAEQMGHHLGANLVRRAQGRPPLPFVYHDHGMVASLGPRYGVAEIGKHHATGATALVLKDGSKMKYLMHLGGPVILFKRYRQWLEI</sequence>
<dbReference type="RefSeq" id="WP_014463702.1">
    <property type="nucleotide sequence ID" value="NC_017167.1"/>
</dbReference>
<reference evidence="7 8" key="1">
    <citation type="journal article" date="2011" name="J. Bacteriol.">
        <title>Complete Genome Sequence of Alicyclobacillus acidocaldarius Strain Tc-4-1.</title>
        <authorList>
            <person name="Chen Y."/>
            <person name="He Y."/>
            <person name="Zhang B."/>
            <person name="Yang J."/>
            <person name="Li W."/>
            <person name="Dong Z."/>
            <person name="Hu S."/>
        </authorList>
    </citation>
    <scope>NUCLEOTIDE SEQUENCE [LARGE SCALE GENOMIC DNA]</scope>
    <source>
        <strain evidence="7 8">Tc-4-1</strain>
    </source>
</reference>
<dbReference type="PRINTS" id="PR00411">
    <property type="entry name" value="PNDRDTASEI"/>
</dbReference>
<evidence type="ECO:0000259" key="6">
    <source>
        <dbReference type="Pfam" id="PF07992"/>
    </source>
</evidence>
<dbReference type="SUPFAM" id="SSF51905">
    <property type="entry name" value="FAD/NAD(P)-binding domain"/>
    <property type="match status" value="1"/>
</dbReference>
<dbReference type="eggNOG" id="COG1252">
    <property type="taxonomic scope" value="Bacteria"/>
</dbReference>
<organism evidence="7 8">
    <name type="scientific">Alicyclobacillus acidocaldarius (strain Tc-4-1)</name>
    <name type="common">Bacillus acidocaldarius</name>
    <dbReference type="NCBI Taxonomy" id="1048834"/>
    <lineage>
        <taxon>Bacteria</taxon>
        <taxon>Bacillati</taxon>
        <taxon>Bacillota</taxon>
        <taxon>Bacilli</taxon>
        <taxon>Bacillales</taxon>
        <taxon>Alicyclobacillaceae</taxon>
        <taxon>Alicyclobacillus</taxon>
    </lineage>
</organism>
<dbReference type="InterPro" id="IPR036188">
    <property type="entry name" value="FAD/NAD-bd_sf"/>
</dbReference>
<dbReference type="STRING" id="1048834.TC41_0847"/>
<dbReference type="EMBL" id="CP002902">
    <property type="protein sequence ID" value="AEJ42801.1"/>
    <property type="molecule type" value="Genomic_DNA"/>
</dbReference>